<dbReference type="GO" id="GO:0012505">
    <property type="term" value="C:endomembrane system"/>
    <property type="evidence" value="ECO:0007669"/>
    <property type="project" value="UniProtKB-SubCell"/>
</dbReference>
<dbReference type="EC" id="7.-.-.-" evidence="8"/>
<dbReference type="RefSeq" id="WP_089023360.1">
    <property type="nucleotide sequence ID" value="NZ_NIQC01000010.1"/>
</dbReference>
<keyword evidence="8" id="KW-1003">Cell membrane</keyword>
<dbReference type="AlphaFoldDB" id="A0A226C0J9"/>
<evidence type="ECO:0000256" key="5">
    <source>
        <dbReference type="ARBA" id="ARBA00022982"/>
    </source>
</evidence>
<keyword evidence="3 8" id="KW-0812">Transmembrane</keyword>
<keyword evidence="4 8" id="KW-1278">Translocase</keyword>
<feature type="transmembrane region" description="Helical" evidence="8">
    <location>
        <begin position="99"/>
        <end position="122"/>
    </location>
</feature>
<keyword evidence="5 8" id="KW-0249">Electron transport</keyword>
<dbReference type="NCBIfam" id="NF003481">
    <property type="entry name" value="PRK05151.1"/>
    <property type="match status" value="1"/>
</dbReference>
<comment type="similarity">
    <text evidence="8">Belongs to the NqrDE/RnfAE family.</text>
</comment>
<dbReference type="InterPro" id="IPR003667">
    <property type="entry name" value="NqrDE/RnfAE"/>
</dbReference>
<keyword evidence="2 8" id="KW-0813">Transport</keyword>
<name>A0A226C0J9_9FIRM</name>
<dbReference type="GO" id="GO:0022900">
    <property type="term" value="P:electron transport chain"/>
    <property type="evidence" value="ECO:0007669"/>
    <property type="project" value="UniProtKB-UniRule"/>
</dbReference>
<dbReference type="EMBL" id="NIQC01000010">
    <property type="protein sequence ID" value="OWZ83900.1"/>
    <property type="molecule type" value="Genomic_DNA"/>
</dbReference>
<dbReference type="GO" id="GO:0005886">
    <property type="term" value="C:plasma membrane"/>
    <property type="evidence" value="ECO:0007669"/>
    <property type="project" value="UniProtKB-SubCell"/>
</dbReference>
<comment type="subcellular location">
    <subcellularLocation>
        <location evidence="8">Cell membrane</location>
        <topology evidence="8">Multi-pass membrane protein</topology>
    </subcellularLocation>
    <subcellularLocation>
        <location evidence="1">Endomembrane system</location>
        <topology evidence="1">Multi-pass membrane protein</topology>
    </subcellularLocation>
</comment>
<reference evidence="9 10" key="1">
    <citation type="submission" date="2017-06" db="EMBL/GenBank/DDBJ databases">
        <title>Draft Genome Sequence of Natranaerobius trueperi halophilic, alkalithermophilic bacteria from soda lakes.</title>
        <authorList>
            <person name="Zhao B."/>
        </authorList>
    </citation>
    <scope>NUCLEOTIDE SEQUENCE [LARGE SCALE GENOMIC DNA]</scope>
    <source>
        <strain evidence="9 10">DSM 18760</strain>
    </source>
</reference>
<evidence type="ECO:0000313" key="9">
    <source>
        <dbReference type="EMBL" id="OWZ83900.1"/>
    </source>
</evidence>
<dbReference type="InterPro" id="IPR050133">
    <property type="entry name" value="NqrDE/RnfAE_oxidrdctase"/>
</dbReference>
<feature type="transmembrane region" description="Helical" evidence="8">
    <location>
        <begin position="6"/>
        <end position="29"/>
    </location>
</feature>
<comment type="subunit">
    <text evidence="8">The complex is composed of six subunits: RnfA, RnfB, RnfC, RnfD, RnfE and RnfG.</text>
</comment>
<dbReference type="NCBIfam" id="TIGR01943">
    <property type="entry name" value="rnfA"/>
    <property type="match status" value="1"/>
</dbReference>
<dbReference type="PIRSF" id="PIRSF006102">
    <property type="entry name" value="NQR_DE"/>
    <property type="match status" value="1"/>
</dbReference>
<feature type="transmembrane region" description="Helical" evidence="8">
    <location>
        <begin position="41"/>
        <end position="59"/>
    </location>
</feature>
<gene>
    <name evidence="8" type="primary">rnfA</name>
    <name evidence="9" type="ORF">CDO51_05805</name>
</gene>
<evidence type="ECO:0000256" key="1">
    <source>
        <dbReference type="ARBA" id="ARBA00004127"/>
    </source>
</evidence>
<dbReference type="PANTHER" id="PTHR30335">
    <property type="entry name" value="INTEGRAL MEMBRANE PROTEIN OF SOXR-REDUCING COMPLEX"/>
    <property type="match status" value="1"/>
</dbReference>
<evidence type="ECO:0000256" key="8">
    <source>
        <dbReference type="HAMAP-Rule" id="MF_00459"/>
    </source>
</evidence>
<keyword evidence="10" id="KW-1185">Reference proteome</keyword>
<keyword evidence="7 8" id="KW-0472">Membrane</keyword>
<comment type="function">
    <text evidence="8">Part of a membrane-bound complex that couples electron transfer with translocation of ions across the membrane.</text>
</comment>
<dbReference type="Pfam" id="PF02508">
    <property type="entry name" value="Rnf-Nqr"/>
    <property type="match status" value="1"/>
</dbReference>
<evidence type="ECO:0000256" key="3">
    <source>
        <dbReference type="ARBA" id="ARBA00022692"/>
    </source>
</evidence>
<feature type="transmembrane region" description="Helical" evidence="8">
    <location>
        <begin position="71"/>
        <end position="92"/>
    </location>
</feature>
<evidence type="ECO:0000256" key="2">
    <source>
        <dbReference type="ARBA" id="ARBA00022448"/>
    </source>
</evidence>
<dbReference type="Proteomes" id="UP000214588">
    <property type="component" value="Unassembled WGS sequence"/>
</dbReference>
<evidence type="ECO:0000256" key="4">
    <source>
        <dbReference type="ARBA" id="ARBA00022967"/>
    </source>
</evidence>
<keyword evidence="6 8" id="KW-1133">Transmembrane helix</keyword>
<feature type="transmembrane region" description="Helical" evidence="8">
    <location>
        <begin position="134"/>
        <end position="154"/>
    </location>
</feature>
<proteinExistence type="inferred from homology"/>
<dbReference type="OrthoDB" id="9803631at2"/>
<comment type="caution">
    <text evidence="9">The sequence shown here is derived from an EMBL/GenBank/DDBJ whole genome shotgun (WGS) entry which is preliminary data.</text>
</comment>
<sequence length="191" mass="20725">MEELLTIFFGAIFVNNFVLIRFLGICPFLGVSKKVETSIGMGLAVTFVMTIASIITWLIHDIILIPFDAQYLQYVAYILVIASLVQFIEMLLEKVSPQLYKALGIFLPLITTNCAILGLALINVQDGYGLLESTVHGIGAGLGFTVALVLMAGIREQLELAKMPELFKGASIAFIIAGILSIAFMGFDGVM</sequence>
<organism evidence="9 10">
    <name type="scientific">Natranaerobius trueperi</name>
    <dbReference type="NCBI Taxonomy" id="759412"/>
    <lineage>
        <taxon>Bacteria</taxon>
        <taxon>Bacillati</taxon>
        <taxon>Bacillota</taxon>
        <taxon>Clostridia</taxon>
        <taxon>Natranaerobiales</taxon>
        <taxon>Natranaerobiaceae</taxon>
        <taxon>Natranaerobius</taxon>
    </lineage>
</organism>
<dbReference type="PANTHER" id="PTHR30335:SF0">
    <property type="entry name" value="ION-TRANSLOCATING OXIDOREDUCTASE COMPLEX SUBUNIT A"/>
    <property type="match status" value="1"/>
</dbReference>
<evidence type="ECO:0000256" key="7">
    <source>
        <dbReference type="ARBA" id="ARBA00023136"/>
    </source>
</evidence>
<dbReference type="InterPro" id="IPR011293">
    <property type="entry name" value="Ion_transpt_RnfA/RsxA"/>
</dbReference>
<protein>
    <recommendedName>
        <fullName evidence="8">Ion-translocating oxidoreductase complex subunit A</fullName>
        <ecNumber evidence="8">7.-.-.-</ecNumber>
    </recommendedName>
    <alternativeName>
        <fullName evidence="8">Rnf electron transport complex subunit A</fullName>
    </alternativeName>
</protein>
<accession>A0A226C0J9</accession>
<dbReference type="HAMAP" id="MF_00459">
    <property type="entry name" value="RsxA_RnfA"/>
    <property type="match status" value="1"/>
</dbReference>
<evidence type="ECO:0000313" key="10">
    <source>
        <dbReference type="Proteomes" id="UP000214588"/>
    </source>
</evidence>
<feature type="transmembrane region" description="Helical" evidence="8">
    <location>
        <begin position="166"/>
        <end position="187"/>
    </location>
</feature>
<evidence type="ECO:0000256" key="6">
    <source>
        <dbReference type="ARBA" id="ARBA00022989"/>
    </source>
</evidence>